<gene>
    <name evidence="8" type="ORF">OEZ85_000210</name>
</gene>
<evidence type="ECO:0000313" key="8">
    <source>
        <dbReference type="EMBL" id="WIA23464.1"/>
    </source>
</evidence>
<evidence type="ECO:0000256" key="1">
    <source>
        <dbReference type="ARBA" id="ARBA00009986"/>
    </source>
</evidence>
<keyword evidence="6" id="KW-1133">Transmembrane helix</keyword>
<dbReference type="PANTHER" id="PTHR11699">
    <property type="entry name" value="ALDEHYDE DEHYDROGENASE-RELATED"/>
    <property type="match status" value="1"/>
</dbReference>
<evidence type="ECO:0000256" key="3">
    <source>
        <dbReference type="PROSITE-ProRule" id="PRU10007"/>
    </source>
</evidence>
<dbReference type="EMBL" id="CP126223">
    <property type="protein sequence ID" value="WIA23464.1"/>
    <property type="molecule type" value="Genomic_DNA"/>
</dbReference>
<evidence type="ECO:0000313" key="9">
    <source>
        <dbReference type="Proteomes" id="UP001244341"/>
    </source>
</evidence>
<keyword evidence="9" id="KW-1185">Reference proteome</keyword>
<dbReference type="SUPFAM" id="SSF53720">
    <property type="entry name" value="ALDH-like"/>
    <property type="match status" value="2"/>
</dbReference>
<name>A0ABY8URC5_TETOB</name>
<dbReference type="Proteomes" id="UP001244341">
    <property type="component" value="Chromosome 16b"/>
</dbReference>
<keyword evidence="6" id="KW-0472">Membrane</keyword>
<accession>A0ABY8URC5</accession>
<dbReference type="Gene3D" id="3.40.309.10">
    <property type="entry name" value="Aldehyde Dehydrogenase, Chain A, domain 2"/>
    <property type="match status" value="2"/>
</dbReference>
<evidence type="ECO:0000256" key="4">
    <source>
        <dbReference type="RuleBase" id="RU003345"/>
    </source>
</evidence>
<evidence type="ECO:0000256" key="2">
    <source>
        <dbReference type="ARBA" id="ARBA00023002"/>
    </source>
</evidence>
<feature type="region of interest" description="Disordered" evidence="5">
    <location>
        <begin position="410"/>
        <end position="433"/>
    </location>
</feature>
<feature type="transmembrane region" description="Helical" evidence="6">
    <location>
        <begin position="16"/>
        <end position="35"/>
    </location>
</feature>
<dbReference type="Gene3D" id="3.40.605.10">
    <property type="entry name" value="Aldehyde Dehydrogenase, Chain A, domain 1"/>
    <property type="match status" value="2"/>
</dbReference>
<evidence type="ECO:0000259" key="7">
    <source>
        <dbReference type="Pfam" id="PF00171"/>
    </source>
</evidence>
<evidence type="ECO:0000256" key="6">
    <source>
        <dbReference type="SAM" id="Phobius"/>
    </source>
</evidence>
<dbReference type="PROSITE" id="PS00687">
    <property type="entry name" value="ALDEHYDE_DEHYDR_GLU"/>
    <property type="match status" value="1"/>
</dbReference>
<dbReference type="InterPro" id="IPR015590">
    <property type="entry name" value="Aldehyde_DH_dom"/>
</dbReference>
<feature type="domain" description="Aldehyde dehydrogenase" evidence="7">
    <location>
        <begin position="465"/>
        <end position="595"/>
    </location>
</feature>
<feature type="active site" evidence="3">
    <location>
        <position position="309"/>
    </location>
</feature>
<dbReference type="InterPro" id="IPR016161">
    <property type="entry name" value="Ald_DH/histidinol_DH"/>
</dbReference>
<feature type="domain" description="Aldehyde dehydrogenase" evidence="7">
    <location>
        <begin position="74"/>
        <end position="415"/>
    </location>
</feature>
<feature type="compositionally biased region" description="Low complexity" evidence="5">
    <location>
        <begin position="422"/>
        <end position="433"/>
    </location>
</feature>
<keyword evidence="6" id="KW-0812">Transmembrane</keyword>
<evidence type="ECO:0000256" key="5">
    <source>
        <dbReference type="SAM" id="MobiDB-lite"/>
    </source>
</evidence>
<dbReference type="Pfam" id="PF00171">
    <property type="entry name" value="Aldedh"/>
    <property type="match status" value="2"/>
</dbReference>
<dbReference type="InterPro" id="IPR016162">
    <property type="entry name" value="Ald_DH_N"/>
</dbReference>
<organism evidence="8 9">
    <name type="scientific">Tetradesmus obliquus</name>
    <name type="common">Green alga</name>
    <name type="synonym">Acutodesmus obliquus</name>
    <dbReference type="NCBI Taxonomy" id="3088"/>
    <lineage>
        <taxon>Eukaryota</taxon>
        <taxon>Viridiplantae</taxon>
        <taxon>Chlorophyta</taxon>
        <taxon>core chlorophytes</taxon>
        <taxon>Chlorophyceae</taxon>
        <taxon>CS clade</taxon>
        <taxon>Sphaeropleales</taxon>
        <taxon>Scenedesmaceae</taxon>
        <taxon>Tetradesmus</taxon>
    </lineage>
</organism>
<keyword evidence="2 4" id="KW-0560">Oxidoreductase</keyword>
<proteinExistence type="inferred from homology"/>
<dbReference type="InterPro" id="IPR029510">
    <property type="entry name" value="Ald_DH_CS_GLU"/>
</dbReference>
<sequence>MDALQMLENALEAPQQALAVLGLAVALAGLLYLLFDAIRYRSIPELNVPITEQEASEQLQGAELYTPTTQLPKDKIPCYDPSSMQFLGYAKAMSPAEVREVIAEAKEAAQVWRSSSFGQRRRLLKVLLKYIIAHQQEICRVSARDSGKTPLEAVLGEIVVTAEKLSWLIKEGEAALKPRQRGAGVMAFYKSARVEFIPVGVVGAIVPWNWPFHNIINPISAAVMAGNAIVVKVSEHSSWSIAYYGRIVEAALAAAGAPLGLVRFVTGYGDAGHALVTGGVDKVVFVGSTEVGKKVMAAAADRLTPVTLELGGKDAFVVCEDADLNQVVPIAIKAAFLNCGQNCASGERFIVQRKVYGKFCERVTEVAKSMRQGPTLGAGPMDAGAMCMPGSVQKVQRLIDDAVAKGATVLAGGKPGPANWHPQQQQQQQSQAAAAAPAAAAVAVAENGGAVPPPSPARLTRRSAAAAAAAAGGSSDGSSSSSVGQFYPPTVITGVTKEMDLYYEEAFGPVMTVIPFDTDDEAVAIANDCPFGLGSSVFSGSKRRARAIASRLEAGMSSINDFNATYMCQGLPFGGVKQSGFGRFAGVEGLRALCVPKGLPFGGVKQSGFGRFAGVEGLRALCVPKAVAEDAWPFMKTSIPPLWQHPVGPAAAPFAVALTTMFYGPSIGTKLAGLVGVLKAVTGVGMASSSGGSSKAKSKAC</sequence>
<reference evidence="8 9" key="1">
    <citation type="submission" date="2023-05" db="EMBL/GenBank/DDBJ databases">
        <title>A 100% complete, gapless, phased diploid assembly of the Scenedesmus obliquus UTEX 3031 genome.</title>
        <authorList>
            <person name="Biondi T.C."/>
            <person name="Hanschen E.R."/>
            <person name="Kwon T."/>
            <person name="Eng W."/>
            <person name="Kruse C.P.S."/>
            <person name="Koehler S.I."/>
            <person name="Kunde Y."/>
            <person name="Gleasner C.D."/>
            <person name="You Mak K.T."/>
            <person name="Polle J."/>
            <person name="Hovde B.T."/>
            <person name="Starkenburg S.R."/>
        </authorList>
    </citation>
    <scope>NUCLEOTIDE SEQUENCE [LARGE SCALE GENOMIC DNA]</scope>
    <source>
        <strain evidence="8 9">DOE0152z</strain>
    </source>
</reference>
<dbReference type="InterPro" id="IPR016163">
    <property type="entry name" value="Ald_DH_C"/>
</dbReference>
<comment type="similarity">
    <text evidence="1 4">Belongs to the aldehyde dehydrogenase family.</text>
</comment>
<protein>
    <recommendedName>
        <fullName evidence="7">Aldehyde dehydrogenase domain-containing protein</fullName>
    </recommendedName>
</protein>